<sequence length="208" mass="23402">MAMRLMFVRSVVLCWYTALRLKHRWKSELAAQWAAIFPSFCVLLFKLLKLLRHLEVSYLVFCSLQEDQNPAPAAGNHTSTIYFTPTASNTQTTTRPIAGCVAIFIATAVFVVLLRQRKLRQCRGTQQDGTEVDGKAQLHTDPVDPIKYKAELHIDRNFKTHDIDAVFQKIAPELPVSEEVKLQIDFADTHEGNEAPAQHNILEGVDGG</sequence>
<gene>
    <name evidence="2" type="ORF">BJ878DRAFT_563015</name>
</gene>
<feature type="transmembrane region" description="Helical" evidence="1">
    <location>
        <begin position="96"/>
        <end position="114"/>
    </location>
</feature>
<comment type="caution">
    <text evidence="2">The sequence shown here is derived from an EMBL/GenBank/DDBJ whole genome shotgun (WGS) entry which is preliminary data.</text>
</comment>
<accession>A0A9P7Z6G6</accession>
<reference evidence="2" key="1">
    <citation type="journal article" date="2021" name="IMA Fungus">
        <title>Genomic characterization of three marine fungi, including Emericellopsis atlantica sp. nov. with signatures of a generalist lifestyle and marine biomass degradation.</title>
        <authorList>
            <person name="Hagestad O.C."/>
            <person name="Hou L."/>
            <person name="Andersen J.H."/>
            <person name="Hansen E.H."/>
            <person name="Altermark B."/>
            <person name="Li C."/>
            <person name="Kuhnert E."/>
            <person name="Cox R.J."/>
            <person name="Crous P.W."/>
            <person name="Spatafora J.W."/>
            <person name="Lail K."/>
            <person name="Amirebrahimi M."/>
            <person name="Lipzen A."/>
            <person name="Pangilinan J."/>
            <person name="Andreopoulos W."/>
            <person name="Hayes R.D."/>
            <person name="Ng V."/>
            <person name="Grigoriev I.V."/>
            <person name="Jackson S.A."/>
            <person name="Sutton T.D.S."/>
            <person name="Dobson A.D.W."/>
            <person name="Rama T."/>
        </authorList>
    </citation>
    <scope>NUCLEOTIDE SEQUENCE</scope>
    <source>
        <strain evidence="2">TRa3180A</strain>
    </source>
</reference>
<keyword evidence="1" id="KW-0812">Transmembrane</keyword>
<evidence type="ECO:0000313" key="2">
    <source>
        <dbReference type="EMBL" id="KAG9245748.1"/>
    </source>
</evidence>
<organism evidence="2 3">
    <name type="scientific">Calycina marina</name>
    <dbReference type="NCBI Taxonomy" id="1763456"/>
    <lineage>
        <taxon>Eukaryota</taxon>
        <taxon>Fungi</taxon>
        <taxon>Dikarya</taxon>
        <taxon>Ascomycota</taxon>
        <taxon>Pezizomycotina</taxon>
        <taxon>Leotiomycetes</taxon>
        <taxon>Helotiales</taxon>
        <taxon>Pezizellaceae</taxon>
        <taxon>Calycina</taxon>
    </lineage>
</organism>
<dbReference type="AlphaFoldDB" id="A0A9P7Z6G6"/>
<evidence type="ECO:0000313" key="3">
    <source>
        <dbReference type="Proteomes" id="UP000887226"/>
    </source>
</evidence>
<proteinExistence type="predicted"/>
<keyword evidence="1" id="KW-1133">Transmembrane helix</keyword>
<dbReference type="Proteomes" id="UP000887226">
    <property type="component" value="Unassembled WGS sequence"/>
</dbReference>
<keyword evidence="1" id="KW-0472">Membrane</keyword>
<name>A0A9P7Z6G6_9HELO</name>
<dbReference type="EMBL" id="MU253832">
    <property type="protein sequence ID" value="KAG9245748.1"/>
    <property type="molecule type" value="Genomic_DNA"/>
</dbReference>
<keyword evidence="3" id="KW-1185">Reference proteome</keyword>
<evidence type="ECO:0000256" key="1">
    <source>
        <dbReference type="SAM" id="Phobius"/>
    </source>
</evidence>
<protein>
    <submittedName>
        <fullName evidence="2">Uncharacterized protein</fullName>
    </submittedName>
</protein>
<feature type="transmembrane region" description="Helical" evidence="1">
    <location>
        <begin position="29"/>
        <end position="48"/>
    </location>
</feature>